<feature type="binding site" description="axial binding residue" evidence="13">
    <location>
        <position position="473"/>
    </location>
    <ligand>
        <name>heme</name>
        <dbReference type="ChEBI" id="CHEBI:30413"/>
    </ligand>
    <ligandPart>
        <name>Fe</name>
        <dbReference type="ChEBI" id="CHEBI:18248"/>
    </ligandPart>
</feature>
<evidence type="ECO:0008006" key="16">
    <source>
        <dbReference type="Google" id="ProtNLM"/>
    </source>
</evidence>
<dbReference type="AlphaFoldDB" id="A0A284R8B0"/>
<keyword evidence="9" id="KW-0560">Oxidoreductase</keyword>
<dbReference type="PRINTS" id="PR00385">
    <property type="entry name" value="P450"/>
</dbReference>
<evidence type="ECO:0000256" key="5">
    <source>
        <dbReference type="ARBA" id="ARBA00022617"/>
    </source>
</evidence>
<evidence type="ECO:0000256" key="11">
    <source>
        <dbReference type="ARBA" id="ARBA00023033"/>
    </source>
</evidence>
<dbReference type="Pfam" id="PF00067">
    <property type="entry name" value="p450"/>
    <property type="match status" value="2"/>
</dbReference>
<name>A0A284R8B0_ARMOS</name>
<comment type="similarity">
    <text evidence="4">Belongs to the cytochrome P450 family.</text>
</comment>
<keyword evidence="6" id="KW-0812">Transmembrane</keyword>
<reference evidence="15" key="1">
    <citation type="journal article" date="2017" name="Nat. Ecol. Evol.">
        <title>Genome expansion and lineage-specific genetic innovations in the forest pathogenic fungi Armillaria.</title>
        <authorList>
            <person name="Sipos G."/>
            <person name="Prasanna A.N."/>
            <person name="Walter M.C."/>
            <person name="O'Connor E."/>
            <person name="Balint B."/>
            <person name="Krizsan K."/>
            <person name="Kiss B."/>
            <person name="Hess J."/>
            <person name="Varga T."/>
            <person name="Slot J."/>
            <person name="Riley R."/>
            <person name="Boka B."/>
            <person name="Rigling D."/>
            <person name="Barry K."/>
            <person name="Lee J."/>
            <person name="Mihaltcheva S."/>
            <person name="LaButti K."/>
            <person name="Lipzen A."/>
            <person name="Waldron R."/>
            <person name="Moloney N.M."/>
            <person name="Sperisen C."/>
            <person name="Kredics L."/>
            <person name="Vagvoelgyi C."/>
            <person name="Patrignani A."/>
            <person name="Fitzpatrick D."/>
            <person name="Nagy I."/>
            <person name="Doyle S."/>
            <person name="Anderson J.B."/>
            <person name="Grigoriev I.V."/>
            <person name="Gueldener U."/>
            <person name="Muensterkoetter M."/>
            <person name="Nagy L.G."/>
        </authorList>
    </citation>
    <scope>NUCLEOTIDE SEQUENCE [LARGE SCALE GENOMIC DNA]</scope>
    <source>
        <strain evidence="15">C18/9</strain>
    </source>
</reference>
<keyword evidence="12" id="KW-0472">Membrane</keyword>
<dbReference type="InterPro" id="IPR002403">
    <property type="entry name" value="Cyt_P450_E_grp-IV"/>
</dbReference>
<comment type="subcellular location">
    <subcellularLocation>
        <location evidence="2">Membrane</location>
    </subcellularLocation>
</comment>
<dbReference type="GO" id="GO:0016705">
    <property type="term" value="F:oxidoreductase activity, acting on paired donors, with incorporation or reduction of molecular oxygen"/>
    <property type="evidence" value="ECO:0007669"/>
    <property type="project" value="InterPro"/>
</dbReference>
<evidence type="ECO:0000256" key="3">
    <source>
        <dbReference type="ARBA" id="ARBA00004721"/>
    </source>
</evidence>
<organism evidence="14 15">
    <name type="scientific">Armillaria ostoyae</name>
    <name type="common">Armillaria root rot fungus</name>
    <dbReference type="NCBI Taxonomy" id="47428"/>
    <lineage>
        <taxon>Eukaryota</taxon>
        <taxon>Fungi</taxon>
        <taxon>Dikarya</taxon>
        <taxon>Basidiomycota</taxon>
        <taxon>Agaricomycotina</taxon>
        <taxon>Agaricomycetes</taxon>
        <taxon>Agaricomycetidae</taxon>
        <taxon>Agaricales</taxon>
        <taxon>Marasmiineae</taxon>
        <taxon>Physalacriaceae</taxon>
        <taxon>Armillaria</taxon>
    </lineage>
</organism>
<protein>
    <recommendedName>
        <fullName evidence="16">Cytochrome P450</fullName>
    </recommendedName>
</protein>
<evidence type="ECO:0000256" key="6">
    <source>
        <dbReference type="ARBA" id="ARBA00022692"/>
    </source>
</evidence>
<sequence length="1020" mass="114767">MHVVLQIACTFLGTLVVYGLFQLARSFYLEYTSPLKDLPGPESPSFFAGNLKQIWASEDGNLHDEWVKQYGPTIKYAGIFGGNRLFTIDLRAISHVLNNAYDYPKPPHSRFNLGRIVGEGVLVVEGEKHKQQRRAMNPAFGPAQIRELNTIFLEKSLQLRDLWTAECAAAQGSLHTDVLSWLSRLTLDVIGLAGFNYKFNSLNPSHTPNELNEAFTEIFGTATRSNPLLFIKTFFPALRFIPDPRDAQITKAHETMDRIGHQLLDESHARIRASGEKSSSTARDLLSLLVKANMSPDVGEHHPMTDSDVLAQVPTFLVAGHETTSTATTWALFALTQNPESQIKLRDELLRVDTDTPTMDELNALPYLDWVVRETLRVHSPVPSTIRTAGKDDVIPLSRPFIDRKGRVQDSIRIRKGQTIMIPIVTVNRDEALWGEDAMKFKPERWEKIPDAVKSIPGVWGNLLTFIGGPRSCIGYRFSLVEMKAILFTLVRAFEFELAVPGAEIAKSPEGGSLILGNLREVLASQNDPDAVHERWFQQCGPTLSYRGIFATRHLLTTDTKAISHVLFNAYDYPKPDVTRKLLGEVAGEGLLTVEGSQHKQQRKIMVGFTRRMIEASSEPSQNPAFSHANIREFHEVFLEKAIQLQQILTTECLKSPGKARIDTVPWLTRLTLDVITRTGFNHEIDSLNINNSQNEVHQALVELLRVANESRPMRMLCARFPVLKWIPSQGKARLQAVQDTLMRIGRQLLVEAKVTGDAEKEDNKDLLSLLVRANVSPDVPVNQRMNEADVLSQVPTFLLAGHETTSTAVTWAIYYLCRYLNVQTKLRQELLAVSTSTPTMEELNALPYLDWVIKETMRVKPPVPSTIRVAAKDDVIPLRHPFRDTRGILHDSIPVKKGEMIDIPISALNRDESLWGEDAKEYRPERWEKIPEAVHAIPGVWGNMMTFLGGPRSCIGYRLSIAEMKVILFTIVREFEMELAVPYEDIISKASAVQRPVLKSSPKDGPQMPIFVKIYQREG</sequence>
<evidence type="ECO:0000256" key="9">
    <source>
        <dbReference type="ARBA" id="ARBA00023002"/>
    </source>
</evidence>
<accession>A0A284R8B0</accession>
<dbReference type="InterPro" id="IPR036396">
    <property type="entry name" value="Cyt_P450_sf"/>
</dbReference>
<dbReference type="PANTHER" id="PTHR24305">
    <property type="entry name" value="CYTOCHROME P450"/>
    <property type="match status" value="1"/>
</dbReference>
<dbReference type="GO" id="GO:0005506">
    <property type="term" value="F:iron ion binding"/>
    <property type="evidence" value="ECO:0007669"/>
    <property type="project" value="InterPro"/>
</dbReference>
<dbReference type="GO" id="GO:0016020">
    <property type="term" value="C:membrane"/>
    <property type="evidence" value="ECO:0007669"/>
    <property type="project" value="UniProtKB-SubCell"/>
</dbReference>
<dbReference type="GO" id="GO:0020037">
    <property type="term" value="F:heme binding"/>
    <property type="evidence" value="ECO:0007669"/>
    <property type="project" value="InterPro"/>
</dbReference>
<gene>
    <name evidence="14" type="ORF">ARMOST_08310</name>
</gene>
<evidence type="ECO:0000256" key="4">
    <source>
        <dbReference type="ARBA" id="ARBA00010617"/>
    </source>
</evidence>
<dbReference type="PANTHER" id="PTHR24305:SF166">
    <property type="entry name" value="CYTOCHROME P450 12A4, MITOCHONDRIAL-RELATED"/>
    <property type="match status" value="1"/>
</dbReference>
<dbReference type="Gene3D" id="1.10.630.10">
    <property type="entry name" value="Cytochrome P450"/>
    <property type="match status" value="2"/>
</dbReference>
<dbReference type="CDD" id="cd11069">
    <property type="entry name" value="CYP_FUM15-like"/>
    <property type="match status" value="2"/>
</dbReference>
<evidence type="ECO:0000256" key="12">
    <source>
        <dbReference type="ARBA" id="ARBA00023136"/>
    </source>
</evidence>
<dbReference type="GO" id="GO:0004497">
    <property type="term" value="F:monooxygenase activity"/>
    <property type="evidence" value="ECO:0007669"/>
    <property type="project" value="UniProtKB-KW"/>
</dbReference>
<keyword evidence="7 13" id="KW-0479">Metal-binding</keyword>
<dbReference type="OMA" id="HSEGIGK"/>
<evidence type="ECO:0000256" key="8">
    <source>
        <dbReference type="ARBA" id="ARBA00022989"/>
    </source>
</evidence>
<evidence type="ECO:0000313" key="15">
    <source>
        <dbReference type="Proteomes" id="UP000219338"/>
    </source>
</evidence>
<keyword evidence="11" id="KW-0503">Monooxygenase</keyword>
<keyword evidence="10 13" id="KW-0408">Iron</keyword>
<evidence type="ECO:0000256" key="13">
    <source>
        <dbReference type="PIRSR" id="PIRSR602403-1"/>
    </source>
</evidence>
<evidence type="ECO:0000256" key="7">
    <source>
        <dbReference type="ARBA" id="ARBA00022723"/>
    </source>
</evidence>
<comment type="cofactor">
    <cofactor evidence="1 13">
        <name>heme</name>
        <dbReference type="ChEBI" id="CHEBI:30413"/>
    </cofactor>
</comment>
<dbReference type="PRINTS" id="PR00465">
    <property type="entry name" value="EP450IV"/>
</dbReference>
<dbReference type="InterPro" id="IPR050121">
    <property type="entry name" value="Cytochrome_P450_monoxygenase"/>
</dbReference>
<keyword evidence="15" id="KW-1185">Reference proteome</keyword>
<evidence type="ECO:0000256" key="1">
    <source>
        <dbReference type="ARBA" id="ARBA00001971"/>
    </source>
</evidence>
<comment type="pathway">
    <text evidence="3">Secondary metabolite biosynthesis; terpenoid biosynthesis.</text>
</comment>
<dbReference type="OrthoDB" id="1470350at2759"/>
<evidence type="ECO:0000256" key="2">
    <source>
        <dbReference type="ARBA" id="ARBA00004370"/>
    </source>
</evidence>
<evidence type="ECO:0000256" key="10">
    <source>
        <dbReference type="ARBA" id="ARBA00023004"/>
    </source>
</evidence>
<dbReference type="SUPFAM" id="SSF48264">
    <property type="entry name" value="Cytochrome P450"/>
    <property type="match status" value="2"/>
</dbReference>
<evidence type="ECO:0000313" key="14">
    <source>
        <dbReference type="EMBL" id="SJL04939.1"/>
    </source>
</evidence>
<dbReference type="EMBL" id="FUEG01000005">
    <property type="protein sequence ID" value="SJL04939.1"/>
    <property type="molecule type" value="Genomic_DNA"/>
</dbReference>
<dbReference type="InterPro" id="IPR001128">
    <property type="entry name" value="Cyt_P450"/>
</dbReference>
<keyword evidence="5 13" id="KW-0349">Heme</keyword>
<dbReference type="Proteomes" id="UP000219338">
    <property type="component" value="Unassembled WGS sequence"/>
</dbReference>
<proteinExistence type="inferred from homology"/>
<dbReference type="STRING" id="47428.A0A284R8B0"/>
<keyword evidence="8" id="KW-1133">Transmembrane helix</keyword>